<dbReference type="PRINTS" id="PR00300">
    <property type="entry name" value="CLPPROTEASEA"/>
</dbReference>
<evidence type="ECO:0000313" key="8">
    <source>
        <dbReference type="EMBL" id="GAA4027456.1"/>
    </source>
</evidence>
<dbReference type="GO" id="GO:0008233">
    <property type="term" value="F:peptidase activity"/>
    <property type="evidence" value="ECO:0007669"/>
    <property type="project" value="UniProtKB-KW"/>
</dbReference>
<dbReference type="GO" id="GO:0005524">
    <property type="term" value="F:ATP binding"/>
    <property type="evidence" value="ECO:0007669"/>
    <property type="project" value="UniProtKB-KW"/>
</dbReference>
<dbReference type="InterPro" id="IPR001270">
    <property type="entry name" value="ClpA/B"/>
</dbReference>
<keyword evidence="1" id="KW-0677">Repeat</keyword>
<dbReference type="InterPro" id="IPR050130">
    <property type="entry name" value="ClpA_ClpB"/>
</dbReference>
<evidence type="ECO:0000259" key="6">
    <source>
        <dbReference type="SMART" id="SM00382"/>
    </source>
</evidence>
<keyword evidence="9" id="KW-1185">Reference proteome</keyword>
<dbReference type="Proteomes" id="UP001501469">
    <property type="component" value="Unassembled WGS sequence"/>
</dbReference>
<dbReference type="InterPro" id="IPR003593">
    <property type="entry name" value="AAA+_ATPase"/>
</dbReference>
<keyword evidence="8" id="KW-0378">Hydrolase</keyword>
<comment type="caution">
    <text evidence="8">The sequence shown here is derived from an EMBL/GenBank/DDBJ whole genome shotgun (WGS) entry which is preliminary data.</text>
</comment>
<keyword evidence="4" id="KW-0143">Chaperone</keyword>
<sequence>MQLTFPLHPLAYSDNLKRSLHIAQAVAHEYRQEHYAAPHLLTALLHNEIGLASWLVAVLDKDIHYLREWAEVRLEDQPKAARPPEMPTPDPGVKQVLEMAELVALQLSRDQVDPLATLAALLRPGLAFTAEQLKSLPLTQKELMDAAQAEMPAPAPTAEGNEATGSAGAAPTAKGGALATYCTDKTAQARTGKLDPIVGRDREIRLVAEILGRRTKPNVLLIGEPGVGKSALVEGFAQQIAQGQVPVHLREVTLFELDLGTLVAGASYKGEVEDRIKKVLTELKQYTRAILFIDEIHVLLDPKGSAGSGIAQLLKPELARGELTVIGATTNDEYRQYIEKDEAFNRRFDIVRVEEPTVVVAERMLERVLPIYATHHGLTLGEGTIGEAVRLAKRYLKDRQLPDSAIDLVDRTMAAIRMLDEQAVAGLSQLQTDFEALVARHNELAEPDYLRELRWFLYQVQNQVSQLWLNQLESEEQPETLETSNELETYLRDMLTAVLAFADVRKESVEKHDIAAIVSGKTGIPLGKLQSNEREKLLRMDQILQQRVVGQEYAVRAMCAAILESRSGLTKAGQPIGSFFLLGPTGTGKTELAKALADFLFNDESFLIRFDMSEFKEEHSAALLYGAPPGYVGYEEGGLLVNKIREKPYSVVLFDEIEKAHPSVFDIFLQILDEGRLSDRLGREGDFSNAVILFTSNIGSEQIAASFATGKVPASTDLMETMTRFFRPEFLARLTEIVPFAPISEENVGRIFDIHLRPLTEQLRRQGITLSLSTEARQHLALSGFTPKYGARPITGVIRQQLRRPISRLIISGEARPGTVLELHKAKDNEEVTWTTTQTAAEPEPELVAAEPDAPTAVPTALEEA</sequence>
<dbReference type="InterPro" id="IPR019489">
    <property type="entry name" value="Clp_ATPase_C"/>
</dbReference>
<protein>
    <submittedName>
        <fullName evidence="8">ATP-dependent Clp protease ATP-binding subunit</fullName>
    </submittedName>
</protein>
<evidence type="ECO:0000256" key="3">
    <source>
        <dbReference type="ARBA" id="ARBA00022840"/>
    </source>
</evidence>
<reference evidence="9" key="1">
    <citation type="journal article" date="2019" name="Int. J. Syst. Evol. Microbiol.">
        <title>The Global Catalogue of Microorganisms (GCM) 10K type strain sequencing project: providing services to taxonomists for standard genome sequencing and annotation.</title>
        <authorList>
            <consortium name="The Broad Institute Genomics Platform"/>
            <consortium name="The Broad Institute Genome Sequencing Center for Infectious Disease"/>
            <person name="Wu L."/>
            <person name="Ma J."/>
        </authorList>
    </citation>
    <scope>NUCLEOTIDE SEQUENCE [LARGE SCALE GENOMIC DNA]</scope>
    <source>
        <strain evidence="9">JCM 17225</strain>
    </source>
</reference>
<feature type="region of interest" description="Disordered" evidence="5">
    <location>
        <begin position="833"/>
        <end position="865"/>
    </location>
</feature>
<dbReference type="Gene3D" id="3.40.50.300">
    <property type="entry name" value="P-loop containing nucleotide triphosphate hydrolases"/>
    <property type="match status" value="2"/>
</dbReference>
<dbReference type="CDD" id="cd19499">
    <property type="entry name" value="RecA-like_ClpB_Hsp104-like"/>
    <property type="match status" value="1"/>
</dbReference>
<dbReference type="InterPro" id="IPR041546">
    <property type="entry name" value="ClpA/ClpB_AAA_lid"/>
</dbReference>
<evidence type="ECO:0000256" key="2">
    <source>
        <dbReference type="ARBA" id="ARBA00022741"/>
    </source>
</evidence>
<gene>
    <name evidence="8" type="ORF">GCM10022409_09310</name>
</gene>
<dbReference type="SMART" id="SM01086">
    <property type="entry name" value="ClpB_D2-small"/>
    <property type="match status" value="1"/>
</dbReference>
<feature type="region of interest" description="Disordered" evidence="5">
    <location>
        <begin position="152"/>
        <end position="174"/>
    </location>
</feature>
<dbReference type="Gene3D" id="1.10.1780.10">
    <property type="entry name" value="Clp, N-terminal domain"/>
    <property type="match status" value="1"/>
</dbReference>
<dbReference type="InterPro" id="IPR036628">
    <property type="entry name" value="Clp_N_dom_sf"/>
</dbReference>
<evidence type="ECO:0000259" key="7">
    <source>
        <dbReference type="SMART" id="SM01086"/>
    </source>
</evidence>
<dbReference type="InterPro" id="IPR003959">
    <property type="entry name" value="ATPase_AAA_core"/>
</dbReference>
<feature type="compositionally biased region" description="Low complexity" evidence="5">
    <location>
        <begin position="833"/>
        <end position="855"/>
    </location>
</feature>
<dbReference type="Pfam" id="PF07724">
    <property type="entry name" value="AAA_2"/>
    <property type="match status" value="1"/>
</dbReference>
<dbReference type="Pfam" id="PF17871">
    <property type="entry name" value="AAA_lid_9"/>
    <property type="match status" value="1"/>
</dbReference>
<evidence type="ECO:0000313" key="9">
    <source>
        <dbReference type="Proteomes" id="UP001501469"/>
    </source>
</evidence>
<dbReference type="SUPFAM" id="SSF81923">
    <property type="entry name" value="Double Clp-N motif"/>
    <property type="match status" value="1"/>
</dbReference>
<dbReference type="GO" id="GO:0006508">
    <property type="term" value="P:proteolysis"/>
    <property type="evidence" value="ECO:0007669"/>
    <property type="project" value="UniProtKB-KW"/>
</dbReference>
<evidence type="ECO:0000256" key="5">
    <source>
        <dbReference type="SAM" id="MobiDB-lite"/>
    </source>
</evidence>
<feature type="domain" description="Clp ATPase C-terminal" evidence="7">
    <location>
        <begin position="743"/>
        <end position="834"/>
    </location>
</feature>
<dbReference type="Pfam" id="PF10431">
    <property type="entry name" value="ClpB_D2-small"/>
    <property type="match status" value="1"/>
</dbReference>
<dbReference type="CDD" id="cd00009">
    <property type="entry name" value="AAA"/>
    <property type="match status" value="1"/>
</dbReference>
<dbReference type="SUPFAM" id="SSF52540">
    <property type="entry name" value="P-loop containing nucleoside triphosphate hydrolases"/>
    <property type="match status" value="2"/>
</dbReference>
<evidence type="ECO:0000256" key="4">
    <source>
        <dbReference type="ARBA" id="ARBA00023186"/>
    </source>
</evidence>
<dbReference type="SMART" id="SM00382">
    <property type="entry name" value="AAA"/>
    <property type="match status" value="2"/>
</dbReference>
<dbReference type="InterPro" id="IPR004176">
    <property type="entry name" value="Clp_R_N"/>
</dbReference>
<dbReference type="EMBL" id="BAABDK010000010">
    <property type="protein sequence ID" value="GAA4027456.1"/>
    <property type="molecule type" value="Genomic_DNA"/>
</dbReference>
<keyword evidence="2" id="KW-0547">Nucleotide-binding</keyword>
<dbReference type="PANTHER" id="PTHR11638">
    <property type="entry name" value="ATP-DEPENDENT CLP PROTEASE"/>
    <property type="match status" value="1"/>
</dbReference>
<keyword evidence="8" id="KW-0645">Protease</keyword>
<dbReference type="PANTHER" id="PTHR11638:SF175">
    <property type="entry name" value="ATP-DEPENDENT CLP PROTEASE, ATP-BINDING SUBUNIT CLPC"/>
    <property type="match status" value="1"/>
</dbReference>
<feature type="domain" description="AAA+ ATPase" evidence="6">
    <location>
        <begin position="215"/>
        <end position="354"/>
    </location>
</feature>
<accession>A0ABP7TLT4</accession>
<keyword evidence="3 8" id="KW-0067">ATP-binding</keyword>
<name>A0ABP7TLT4_9BACT</name>
<dbReference type="Pfam" id="PF02861">
    <property type="entry name" value="Clp_N"/>
    <property type="match status" value="1"/>
</dbReference>
<organism evidence="8 9">
    <name type="scientific">Hymenobacter glaciei</name>
    <dbReference type="NCBI Taxonomy" id="877209"/>
    <lineage>
        <taxon>Bacteria</taxon>
        <taxon>Pseudomonadati</taxon>
        <taxon>Bacteroidota</taxon>
        <taxon>Cytophagia</taxon>
        <taxon>Cytophagales</taxon>
        <taxon>Hymenobacteraceae</taxon>
        <taxon>Hymenobacter</taxon>
    </lineage>
</organism>
<dbReference type="Gene3D" id="1.10.8.60">
    <property type="match status" value="2"/>
</dbReference>
<evidence type="ECO:0000256" key="1">
    <source>
        <dbReference type="ARBA" id="ARBA00022737"/>
    </source>
</evidence>
<feature type="domain" description="AAA+ ATPase" evidence="6">
    <location>
        <begin position="575"/>
        <end position="718"/>
    </location>
</feature>
<proteinExistence type="predicted"/>
<dbReference type="InterPro" id="IPR027417">
    <property type="entry name" value="P-loop_NTPase"/>
</dbReference>
<dbReference type="Pfam" id="PF00004">
    <property type="entry name" value="AAA"/>
    <property type="match status" value="1"/>
</dbReference>